<dbReference type="Proteomes" id="UP000461948">
    <property type="component" value="Unassembled WGS sequence"/>
</dbReference>
<name>A0A7X2MLT8_ENTAG</name>
<keyword evidence="1" id="KW-0472">Membrane</keyword>
<accession>A0A7X2MLT8</accession>
<gene>
    <name evidence="2" type="ORF">GKC49_10225</name>
</gene>
<sequence>MRFILTIFLFIFCAIAISKAIAVIVPVTFFYAMAGFFNINGDEATLDFVLSANILISVIMSVALLWVLKAFFKKH</sequence>
<comment type="caution">
    <text evidence="2">The sequence shown here is derived from an EMBL/GenBank/DDBJ whole genome shotgun (WGS) entry which is preliminary data.</text>
</comment>
<proteinExistence type="predicted"/>
<reference evidence="2 3" key="1">
    <citation type="submission" date="2019-11" db="EMBL/GenBank/DDBJ databases">
        <title>Draft Genome Sequence of Plant Growth-Promoting Rhizosphere-Associated Bacteria.</title>
        <authorList>
            <person name="Vasilyev I.Y."/>
            <person name="Radchenko V."/>
            <person name="Ilnitskaya E.V."/>
        </authorList>
    </citation>
    <scope>NUCLEOTIDE SEQUENCE [LARGE SCALE GENOMIC DNA]</scope>
    <source>
        <strain evidence="2 3">VRA_MhP_f</strain>
    </source>
</reference>
<keyword evidence="1" id="KW-0812">Transmembrane</keyword>
<feature type="transmembrane region" description="Helical" evidence="1">
    <location>
        <begin position="46"/>
        <end position="68"/>
    </location>
</feature>
<dbReference type="AlphaFoldDB" id="A0A7X2MLT8"/>
<evidence type="ECO:0000313" key="2">
    <source>
        <dbReference type="EMBL" id="MSE15490.1"/>
    </source>
</evidence>
<keyword evidence="1" id="KW-1133">Transmembrane helix</keyword>
<evidence type="ECO:0000256" key="1">
    <source>
        <dbReference type="SAM" id="Phobius"/>
    </source>
</evidence>
<dbReference type="EMBL" id="WKLC01000368">
    <property type="protein sequence ID" value="MSE15490.1"/>
    <property type="molecule type" value="Genomic_DNA"/>
</dbReference>
<evidence type="ECO:0000313" key="3">
    <source>
        <dbReference type="Proteomes" id="UP000461948"/>
    </source>
</evidence>
<organism evidence="2 3">
    <name type="scientific">Enterobacter agglomerans</name>
    <name type="common">Erwinia herbicola</name>
    <name type="synonym">Pantoea agglomerans</name>
    <dbReference type="NCBI Taxonomy" id="549"/>
    <lineage>
        <taxon>Bacteria</taxon>
        <taxon>Pseudomonadati</taxon>
        <taxon>Pseudomonadota</taxon>
        <taxon>Gammaproteobacteria</taxon>
        <taxon>Enterobacterales</taxon>
        <taxon>Erwiniaceae</taxon>
        <taxon>Pantoea</taxon>
        <taxon>Pantoea agglomerans group</taxon>
    </lineage>
</organism>
<protein>
    <submittedName>
        <fullName evidence="2">Uncharacterized protein</fullName>
    </submittedName>
</protein>